<keyword evidence="1 2" id="KW-0238">DNA-binding</keyword>
<dbReference type="Pfam" id="PF14246">
    <property type="entry name" value="TetR_C_7"/>
    <property type="match status" value="1"/>
</dbReference>
<feature type="domain" description="HTH tetR-type" evidence="4">
    <location>
        <begin position="32"/>
        <end position="92"/>
    </location>
</feature>
<dbReference type="Pfam" id="PF00440">
    <property type="entry name" value="TetR_N"/>
    <property type="match status" value="1"/>
</dbReference>
<dbReference type="InterPro" id="IPR036271">
    <property type="entry name" value="Tet_transcr_reg_TetR-rel_C_sf"/>
</dbReference>
<organism evidence="5 6">
    <name type="scientific">Methylobacterium radiotolerans</name>
    <dbReference type="NCBI Taxonomy" id="31998"/>
    <lineage>
        <taxon>Bacteria</taxon>
        <taxon>Pseudomonadati</taxon>
        <taxon>Pseudomonadota</taxon>
        <taxon>Alphaproteobacteria</taxon>
        <taxon>Hyphomicrobiales</taxon>
        <taxon>Methylobacteriaceae</taxon>
        <taxon>Methylobacterium</taxon>
    </lineage>
</organism>
<keyword evidence="6" id="KW-1185">Reference proteome</keyword>
<gene>
    <name evidence="5" type="ORF">ABIC20_006379</name>
</gene>
<dbReference type="PRINTS" id="PR00455">
    <property type="entry name" value="HTHTETR"/>
</dbReference>
<dbReference type="PANTHER" id="PTHR30055:SF146">
    <property type="entry name" value="HTH-TYPE TRANSCRIPTIONAL DUAL REGULATOR CECR"/>
    <property type="match status" value="1"/>
</dbReference>
<dbReference type="InterPro" id="IPR039536">
    <property type="entry name" value="TetR_C_Proteobacteria"/>
</dbReference>
<dbReference type="Gene3D" id="1.10.10.60">
    <property type="entry name" value="Homeodomain-like"/>
    <property type="match status" value="1"/>
</dbReference>
<evidence type="ECO:0000313" key="6">
    <source>
        <dbReference type="Proteomes" id="UP001549119"/>
    </source>
</evidence>
<protein>
    <submittedName>
        <fullName evidence="5">AcrR family transcriptional regulator</fullName>
    </submittedName>
</protein>
<sequence>MSREDRGVTVTEIERAEAGPRRGGRPTRAEAARREAHLIAVATTLFLERGFDATSIDAVAEAAGMSKPTVYARYRDKRALFEAVLRERIAAWLAPLSAAAEAQAAQGGSDDVETALEDLSRTLLAHGQSPGAAMLKRNLVAQALQFPELARLAHEEGWLRGVRAVARLLDAFARRGRIAVADPEIAADLFLSLVLGRSSQATLYGIATDPEAQERRRQAAVRLFLDGVRPR</sequence>
<feature type="DNA-binding region" description="H-T-H motif" evidence="2">
    <location>
        <begin position="55"/>
        <end position="74"/>
    </location>
</feature>
<evidence type="ECO:0000313" key="5">
    <source>
        <dbReference type="EMBL" id="MET3869070.1"/>
    </source>
</evidence>
<name>A0ABV2NRY0_9HYPH</name>
<evidence type="ECO:0000259" key="4">
    <source>
        <dbReference type="PROSITE" id="PS50977"/>
    </source>
</evidence>
<dbReference type="InterPro" id="IPR009057">
    <property type="entry name" value="Homeodomain-like_sf"/>
</dbReference>
<feature type="region of interest" description="Disordered" evidence="3">
    <location>
        <begin position="1"/>
        <end position="30"/>
    </location>
</feature>
<dbReference type="SUPFAM" id="SSF46689">
    <property type="entry name" value="Homeodomain-like"/>
    <property type="match status" value="1"/>
</dbReference>
<evidence type="ECO:0000256" key="3">
    <source>
        <dbReference type="SAM" id="MobiDB-lite"/>
    </source>
</evidence>
<evidence type="ECO:0000256" key="1">
    <source>
        <dbReference type="ARBA" id="ARBA00023125"/>
    </source>
</evidence>
<dbReference type="EMBL" id="JBEPNW010000002">
    <property type="protein sequence ID" value="MET3869070.1"/>
    <property type="molecule type" value="Genomic_DNA"/>
</dbReference>
<evidence type="ECO:0000256" key="2">
    <source>
        <dbReference type="PROSITE-ProRule" id="PRU00335"/>
    </source>
</evidence>
<proteinExistence type="predicted"/>
<comment type="caution">
    <text evidence="5">The sequence shown here is derived from an EMBL/GenBank/DDBJ whole genome shotgun (WGS) entry which is preliminary data.</text>
</comment>
<dbReference type="InterPro" id="IPR001647">
    <property type="entry name" value="HTH_TetR"/>
</dbReference>
<dbReference type="Gene3D" id="1.10.357.10">
    <property type="entry name" value="Tetracycline Repressor, domain 2"/>
    <property type="match status" value="1"/>
</dbReference>
<dbReference type="SUPFAM" id="SSF48498">
    <property type="entry name" value="Tetracyclin repressor-like, C-terminal domain"/>
    <property type="match status" value="1"/>
</dbReference>
<dbReference type="Proteomes" id="UP001549119">
    <property type="component" value="Unassembled WGS sequence"/>
</dbReference>
<feature type="compositionally biased region" description="Basic and acidic residues" evidence="3">
    <location>
        <begin position="1"/>
        <end position="20"/>
    </location>
</feature>
<reference evidence="5 6" key="1">
    <citation type="submission" date="2024-06" db="EMBL/GenBank/DDBJ databases">
        <title>Genomics of switchgrass bacterial isolates.</title>
        <authorList>
            <person name="Shade A."/>
        </authorList>
    </citation>
    <scope>NUCLEOTIDE SEQUENCE [LARGE SCALE GENOMIC DNA]</scope>
    <source>
        <strain evidence="5 6">PvP084</strain>
    </source>
</reference>
<dbReference type="InterPro" id="IPR050109">
    <property type="entry name" value="HTH-type_TetR-like_transc_reg"/>
</dbReference>
<accession>A0ABV2NRY0</accession>
<dbReference type="PANTHER" id="PTHR30055">
    <property type="entry name" value="HTH-TYPE TRANSCRIPTIONAL REGULATOR RUTR"/>
    <property type="match status" value="1"/>
</dbReference>
<dbReference type="PROSITE" id="PS50977">
    <property type="entry name" value="HTH_TETR_2"/>
    <property type="match status" value="1"/>
</dbReference>